<organism evidence="14 17">
    <name type="scientific">Haloplanus rubicundus</name>
    <dbReference type="NCBI Taxonomy" id="1547898"/>
    <lineage>
        <taxon>Archaea</taxon>
        <taxon>Methanobacteriati</taxon>
        <taxon>Methanobacteriota</taxon>
        <taxon>Stenosarchaea group</taxon>
        <taxon>Halobacteria</taxon>
        <taxon>Halobacteriales</taxon>
        <taxon>Haloferacaceae</taxon>
        <taxon>Haloplanus</taxon>
    </lineage>
</organism>
<proteinExistence type="inferred from homology"/>
<dbReference type="Gene3D" id="3.40.1160.10">
    <property type="entry name" value="Acetylglutamate kinase-like"/>
    <property type="match status" value="1"/>
</dbReference>
<dbReference type="PANTHER" id="PTHR42833">
    <property type="entry name" value="URIDYLATE KINASE"/>
    <property type="match status" value="1"/>
</dbReference>
<dbReference type="UniPathway" id="UPA00159">
    <property type="reaction ID" value="UER00275"/>
</dbReference>
<feature type="binding site" evidence="11">
    <location>
        <position position="146"/>
    </location>
    <ligand>
        <name>ATP</name>
        <dbReference type="ChEBI" id="CHEBI:30616"/>
    </ligand>
</feature>
<feature type="binding site" evidence="11">
    <location>
        <position position="66"/>
    </location>
    <ligand>
        <name>UMP</name>
        <dbReference type="ChEBI" id="CHEBI:57865"/>
    </ligand>
</feature>
<comment type="similarity">
    <text evidence="3 11">Belongs to the UMP kinase family.</text>
</comment>
<keyword evidence="4 11" id="KW-0963">Cytoplasm</keyword>
<comment type="pathway">
    <text evidence="2 11">Pyrimidine metabolism; CTP biosynthesis via de novo pathway; UDP from UMP (UMPK route): step 1/1.</text>
</comment>
<comment type="subcellular location">
    <subcellularLocation>
        <location evidence="1 11">Cytoplasm</location>
    </subcellularLocation>
</comment>
<evidence type="ECO:0000313" key="17">
    <source>
        <dbReference type="Proteomes" id="UP000253273"/>
    </source>
</evidence>
<feature type="binding site" evidence="11">
    <location>
        <position position="140"/>
    </location>
    <ligand>
        <name>ATP</name>
        <dbReference type="ChEBI" id="CHEBI:30616"/>
    </ligand>
</feature>
<feature type="binding site" evidence="11">
    <location>
        <position position="49"/>
    </location>
    <ligand>
        <name>ATP</name>
        <dbReference type="ChEBI" id="CHEBI:30616"/>
    </ligand>
</feature>
<dbReference type="HAMAP" id="MF_01220_A">
    <property type="entry name" value="PyrH_A"/>
    <property type="match status" value="1"/>
</dbReference>
<dbReference type="PANTHER" id="PTHR42833:SF4">
    <property type="entry name" value="URIDYLATE KINASE PUMPKIN, CHLOROPLASTIC"/>
    <property type="match status" value="1"/>
</dbReference>
<dbReference type="InterPro" id="IPR011818">
    <property type="entry name" value="Uridylate_kinase_arch/spir"/>
</dbReference>
<dbReference type="GO" id="GO:0006225">
    <property type="term" value="P:UDP biosynthetic process"/>
    <property type="evidence" value="ECO:0007669"/>
    <property type="project" value="TreeGrafter"/>
</dbReference>
<dbReference type="Proteomes" id="UP000252985">
    <property type="component" value="Chromosome"/>
</dbReference>
<keyword evidence="9 11" id="KW-0665">Pyrimidine biosynthesis</keyword>
<dbReference type="GO" id="GO:0033862">
    <property type="term" value="F:UMP kinase activity"/>
    <property type="evidence" value="ECO:0007669"/>
    <property type="project" value="UniProtKB-EC"/>
</dbReference>
<dbReference type="EMBL" id="CP031148">
    <property type="protein sequence ID" value="AXG09302.1"/>
    <property type="molecule type" value="Genomic_DNA"/>
</dbReference>
<evidence type="ECO:0000256" key="12">
    <source>
        <dbReference type="SAM" id="MobiDB-lite"/>
    </source>
</evidence>
<dbReference type="GO" id="GO:0005737">
    <property type="term" value="C:cytoplasm"/>
    <property type="evidence" value="ECO:0007669"/>
    <property type="project" value="UniProtKB-SubCell"/>
</dbReference>
<name>A0A345E183_9EURY</name>
<comment type="catalytic activity">
    <reaction evidence="10 11">
        <text>UMP + ATP = UDP + ADP</text>
        <dbReference type="Rhea" id="RHEA:24400"/>
        <dbReference type="ChEBI" id="CHEBI:30616"/>
        <dbReference type="ChEBI" id="CHEBI:57865"/>
        <dbReference type="ChEBI" id="CHEBI:58223"/>
        <dbReference type="ChEBI" id="CHEBI:456216"/>
        <dbReference type="EC" id="2.7.4.22"/>
    </reaction>
</comment>
<dbReference type="AlphaFoldDB" id="A0A345E183"/>
<comment type="activity regulation">
    <text evidence="11">Inhibited by UTP.</text>
</comment>
<dbReference type="RefSeq" id="WP_114585102.1">
    <property type="nucleotide sequence ID" value="NZ_CP031148.1"/>
</dbReference>
<dbReference type="GO" id="GO:0005524">
    <property type="term" value="F:ATP binding"/>
    <property type="evidence" value="ECO:0007669"/>
    <property type="project" value="UniProtKB-KW"/>
</dbReference>
<evidence type="ECO:0000313" key="16">
    <source>
        <dbReference type="Proteomes" id="UP000252985"/>
    </source>
</evidence>
<feature type="domain" description="Aspartate/glutamate/uridylate kinase" evidence="13">
    <location>
        <begin position="1"/>
        <end position="203"/>
    </location>
</feature>
<accession>A0A345EAT0</accession>
<feature type="binding site" evidence="11">
    <location>
        <begin position="9"/>
        <end position="10"/>
    </location>
    <ligand>
        <name>ATP</name>
        <dbReference type="ChEBI" id="CHEBI:30616"/>
    </ligand>
</feature>
<feature type="binding site" evidence="11">
    <location>
        <position position="149"/>
    </location>
    <ligand>
        <name>ATP</name>
        <dbReference type="ChEBI" id="CHEBI:30616"/>
    </ligand>
</feature>
<evidence type="ECO:0000256" key="11">
    <source>
        <dbReference type="HAMAP-Rule" id="MF_01220"/>
    </source>
</evidence>
<dbReference type="SUPFAM" id="SSF53633">
    <property type="entry name" value="Carbamate kinase-like"/>
    <property type="match status" value="1"/>
</dbReference>
<evidence type="ECO:0000313" key="14">
    <source>
        <dbReference type="EMBL" id="AXG05955.1"/>
    </source>
</evidence>
<feature type="region of interest" description="Disordered" evidence="12">
    <location>
        <begin position="208"/>
        <end position="236"/>
    </location>
</feature>
<dbReference type="InterPro" id="IPR036393">
    <property type="entry name" value="AceGlu_kinase-like_sf"/>
</dbReference>
<gene>
    <name evidence="11" type="primary">pyrH</name>
    <name evidence="15" type="ORF">DU484_05150</name>
    <name evidence="14" type="ORF">DU500_05590</name>
</gene>
<evidence type="ECO:0000256" key="7">
    <source>
        <dbReference type="ARBA" id="ARBA00022777"/>
    </source>
</evidence>
<comment type="subunit">
    <text evidence="11">Homohexamer.</text>
</comment>
<dbReference type="NCBIfam" id="TIGR02076">
    <property type="entry name" value="pyrH_arch"/>
    <property type="match status" value="1"/>
</dbReference>
<dbReference type="OrthoDB" id="372251at2157"/>
<sequence>MRVVISIGGSVLAPDLDADRVAGHAAAVERLVEADCEVGAVVGGGGVARDYIGAARRLGANEVQLDQIGIDVTRINARLLIAALGDRAAPAPAHEYEGAGEALRRGDVAVMGGVMPGQTTDAVAAALAEYVDADLLVYATSVDGVFSADPDADPDAEQHARLTGTELVDLVAPMSRGAGASAPVDLLAAKLIERSKMRTVVLDGTDPERIPSAVLHGDHSGTDVVPEGSRDPERWA</sequence>
<evidence type="ECO:0000256" key="5">
    <source>
        <dbReference type="ARBA" id="ARBA00022679"/>
    </source>
</evidence>
<evidence type="ECO:0000256" key="9">
    <source>
        <dbReference type="ARBA" id="ARBA00022975"/>
    </source>
</evidence>
<evidence type="ECO:0000256" key="4">
    <source>
        <dbReference type="ARBA" id="ARBA00022490"/>
    </source>
</evidence>
<reference evidence="14 17" key="2">
    <citation type="submission" date="2018-07" db="EMBL/GenBank/DDBJ databases">
        <title>Genome sequences of Haloplanus sp. CBA1113.</title>
        <authorList>
            <person name="Kim Y.B."/>
            <person name="Roh S.W."/>
        </authorList>
    </citation>
    <scope>NUCLEOTIDE SEQUENCE [LARGE SCALE GENOMIC DNA]</scope>
    <source>
        <strain evidence="14 17">CBA1113</strain>
    </source>
</reference>
<accession>A0A345E183</accession>
<evidence type="ECO:0000256" key="6">
    <source>
        <dbReference type="ARBA" id="ARBA00022741"/>
    </source>
</evidence>
<dbReference type="Pfam" id="PF00696">
    <property type="entry name" value="AA_kinase"/>
    <property type="match status" value="1"/>
</dbReference>
<keyword evidence="6 11" id="KW-0547">Nucleotide-binding</keyword>
<evidence type="ECO:0000313" key="15">
    <source>
        <dbReference type="EMBL" id="AXG09302.1"/>
    </source>
</evidence>
<dbReference type="Proteomes" id="UP000253273">
    <property type="component" value="Chromosome"/>
</dbReference>
<evidence type="ECO:0000259" key="13">
    <source>
        <dbReference type="Pfam" id="PF00696"/>
    </source>
</evidence>
<dbReference type="EC" id="2.7.4.22" evidence="11"/>
<dbReference type="InterPro" id="IPR011817">
    <property type="entry name" value="Uridylate_kinase"/>
</dbReference>
<dbReference type="PIRSF" id="PIRSF005650">
    <property type="entry name" value="Uridylate_kin"/>
    <property type="match status" value="1"/>
</dbReference>
<dbReference type="EMBL" id="CP031150">
    <property type="protein sequence ID" value="AXG05955.1"/>
    <property type="molecule type" value="Genomic_DNA"/>
</dbReference>
<keyword evidence="8 11" id="KW-0067">ATP-binding</keyword>
<keyword evidence="17" id="KW-1185">Reference proteome</keyword>
<evidence type="ECO:0000256" key="10">
    <source>
        <dbReference type="ARBA" id="ARBA00047767"/>
    </source>
</evidence>
<keyword evidence="7 11" id="KW-0418">Kinase</keyword>
<evidence type="ECO:0000256" key="1">
    <source>
        <dbReference type="ARBA" id="ARBA00004496"/>
    </source>
</evidence>
<evidence type="ECO:0000256" key="8">
    <source>
        <dbReference type="ARBA" id="ARBA00022840"/>
    </source>
</evidence>
<feature type="binding site" evidence="11">
    <location>
        <position position="45"/>
    </location>
    <ligand>
        <name>ATP</name>
        <dbReference type="ChEBI" id="CHEBI:30616"/>
    </ligand>
</feature>
<protein>
    <recommendedName>
        <fullName evidence="11">Uridylate kinase</fullName>
        <shortName evidence="11">UK</shortName>
        <ecNumber evidence="11">2.7.4.22</ecNumber>
    </recommendedName>
    <alternativeName>
        <fullName evidence="11">Uridine monophosphate kinase</fullName>
        <shortName evidence="11">UMP kinase</shortName>
        <shortName evidence="11">UMPK</shortName>
    </alternativeName>
</protein>
<dbReference type="KEGG" id="haj:DU500_05590"/>
<dbReference type="KEGG" id="haq:DU484_05150"/>
<feature type="binding site" evidence="11">
    <location>
        <position position="44"/>
    </location>
    <ligand>
        <name>UMP</name>
        <dbReference type="ChEBI" id="CHEBI:57865"/>
    </ligand>
</feature>
<feature type="binding site" evidence="11">
    <location>
        <begin position="114"/>
        <end position="120"/>
    </location>
    <ligand>
        <name>UMP</name>
        <dbReference type="ChEBI" id="CHEBI:57865"/>
    </ligand>
</feature>
<comment type="caution">
    <text evidence="11">Lacks conserved residue(s) required for the propagation of feature annotation.</text>
</comment>
<evidence type="ECO:0000256" key="2">
    <source>
        <dbReference type="ARBA" id="ARBA00004791"/>
    </source>
</evidence>
<dbReference type="GeneID" id="37286342"/>
<keyword evidence="5 11" id="KW-0808">Transferase</keyword>
<dbReference type="GO" id="GO:0044210">
    <property type="term" value="P:'de novo' CTP biosynthetic process"/>
    <property type="evidence" value="ECO:0007669"/>
    <property type="project" value="UniProtKB-UniRule"/>
</dbReference>
<evidence type="ECO:0000256" key="3">
    <source>
        <dbReference type="ARBA" id="ARBA00007614"/>
    </source>
</evidence>
<comment type="function">
    <text evidence="11">Catalyzes the reversible phosphorylation of UMP to UDP.</text>
</comment>
<dbReference type="InterPro" id="IPR001048">
    <property type="entry name" value="Asp/Glu/Uridylate_kinase"/>
</dbReference>
<reference evidence="15 16" key="1">
    <citation type="submission" date="2018-07" db="EMBL/GenBank/DDBJ databases">
        <title>Genome sequences of Haloplanus sp. CBA1112.</title>
        <authorList>
            <person name="Kim Y.B."/>
            <person name="Roh S.W."/>
        </authorList>
    </citation>
    <scope>NUCLEOTIDE SEQUENCE [LARGE SCALE GENOMIC DNA]</scope>
    <source>
        <strain evidence="15 16">CBA1112</strain>
    </source>
</reference>